<dbReference type="InterPro" id="IPR039425">
    <property type="entry name" value="RNA_pol_sigma-70-like"/>
</dbReference>
<reference evidence="7 8" key="1">
    <citation type="submission" date="2018-07" db="EMBL/GenBank/DDBJ databases">
        <title>Leeuwenhoekiella genomics.</title>
        <authorList>
            <person name="Tahon G."/>
            <person name="Willems A."/>
        </authorList>
    </citation>
    <scope>NUCLEOTIDE SEQUENCE [LARGE SCALE GENOMIC DNA]</scope>
    <source>
        <strain evidence="7 8">R-50232</strain>
    </source>
</reference>
<dbReference type="Pfam" id="PF08281">
    <property type="entry name" value="Sigma70_r4_2"/>
    <property type="match status" value="1"/>
</dbReference>
<keyword evidence="8" id="KW-1185">Reference proteome</keyword>
<dbReference type="GO" id="GO:0003677">
    <property type="term" value="F:DNA binding"/>
    <property type="evidence" value="ECO:0007669"/>
    <property type="project" value="InterPro"/>
</dbReference>
<evidence type="ECO:0000256" key="4">
    <source>
        <dbReference type="ARBA" id="ARBA00023163"/>
    </source>
</evidence>
<dbReference type="PANTHER" id="PTHR43133">
    <property type="entry name" value="RNA POLYMERASE ECF-TYPE SIGMA FACTO"/>
    <property type="match status" value="1"/>
</dbReference>
<evidence type="ECO:0000313" key="7">
    <source>
        <dbReference type="EMBL" id="RXG16652.1"/>
    </source>
</evidence>
<dbReference type="InterPro" id="IPR013249">
    <property type="entry name" value="RNA_pol_sigma70_r4_t2"/>
</dbReference>
<proteinExistence type="inferred from homology"/>
<sequence length="174" mass="20264">MNTNDTFIKSIFQEEYKALCIYAYGYLLDKDDAQDIVQDVFVRLLDSDNLDHINNLKAYIKTSIYHSCLKELRNKSKTNSLTPVEDRIASIALTQEAKLIKQEESQLLLNELQLLPKECRKAFELCVLHGYKYTEAADSLNISKNTIKTHIKKAYKILRESMRIAQVLWFFTSF</sequence>
<dbReference type="Pfam" id="PF04542">
    <property type="entry name" value="Sigma70_r2"/>
    <property type="match status" value="1"/>
</dbReference>
<dbReference type="AlphaFoldDB" id="A0A4Q0NZ86"/>
<dbReference type="NCBIfam" id="TIGR02937">
    <property type="entry name" value="sigma70-ECF"/>
    <property type="match status" value="1"/>
</dbReference>
<dbReference type="InterPro" id="IPR014284">
    <property type="entry name" value="RNA_pol_sigma-70_dom"/>
</dbReference>
<evidence type="ECO:0000259" key="5">
    <source>
        <dbReference type="Pfam" id="PF04542"/>
    </source>
</evidence>
<dbReference type="SUPFAM" id="SSF88659">
    <property type="entry name" value="Sigma3 and sigma4 domains of RNA polymerase sigma factors"/>
    <property type="match status" value="1"/>
</dbReference>
<comment type="caution">
    <text evidence="7">The sequence shown here is derived from an EMBL/GenBank/DDBJ whole genome shotgun (WGS) entry which is preliminary data.</text>
</comment>
<feature type="domain" description="RNA polymerase sigma-70 region 2" evidence="5">
    <location>
        <begin position="12"/>
        <end position="77"/>
    </location>
</feature>
<dbReference type="RefSeq" id="WP_161567063.1">
    <property type="nucleotide sequence ID" value="NZ_QOVI01000002.1"/>
</dbReference>
<organism evidence="7 8">
    <name type="scientific">Leeuwenhoekiella aestuarii</name>
    <dbReference type="NCBI Taxonomy" id="2249426"/>
    <lineage>
        <taxon>Bacteria</taxon>
        <taxon>Pseudomonadati</taxon>
        <taxon>Bacteroidota</taxon>
        <taxon>Flavobacteriia</taxon>
        <taxon>Flavobacteriales</taxon>
        <taxon>Flavobacteriaceae</taxon>
        <taxon>Leeuwenhoekiella</taxon>
    </lineage>
</organism>
<dbReference type="SUPFAM" id="SSF88946">
    <property type="entry name" value="Sigma2 domain of RNA polymerase sigma factors"/>
    <property type="match status" value="1"/>
</dbReference>
<dbReference type="InterPro" id="IPR036388">
    <property type="entry name" value="WH-like_DNA-bd_sf"/>
</dbReference>
<dbReference type="InterPro" id="IPR007627">
    <property type="entry name" value="RNA_pol_sigma70_r2"/>
</dbReference>
<dbReference type="Gene3D" id="1.10.10.10">
    <property type="entry name" value="Winged helix-like DNA-binding domain superfamily/Winged helix DNA-binding domain"/>
    <property type="match status" value="1"/>
</dbReference>
<gene>
    <name evidence="7" type="ORF">DSM04_102233</name>
</gene>
<keyword evidence="3" id="KW-0731">Sigma factor</keyword>
<dbReference type="Gene3D" id="1.10.1740.10">
    <property type="match status" value="1"/>
</dbReference>
<evidence type="ECO:0000259" key="6">
    <source>
        <dbReference type="Pfam" id="PF08281"/>
    </source>
</evidence>
<accession>A0A4Q0NZ86</accession>
<evidence type="ECO:0000313" key="8">
    <source>
        <dbReference type="Proteomes" id="UP000289821"/>
    </source>
</evidence>
<keyword evidence="2" id="KW-0805">Transcription regulation</keyword>
<evidence type="ECO:0000256" key="2">
    <source>
        <dbReference type="ARBA" id="ARBA00023015"/>
    </source>
</evidence>
<dbReference type="GO" id="GO:0006352">
    <property type="term" value="P:DNA-templated transcription initiation"/>
    <property type="evidence" value="ECO:0007669"/>
    <property type="project" value="InterPro"/>
</dbReference>
<name>A0A4Q0NZ86_9FLAO</name>
<dbReference type="InterPro" id="IPR013324">
    <property type="entry name" value="RNA_pol_sigma_r3/r4-like"/>
</dbReference>
<evidence type="ECO:0000256" key="3">
    <source>
        <dbReference type="ARBA" id="ARBA00023082"/>
    </source>
</evidence>
<dbReference type="EMBL" id="QOVI01000002">
    <property type="protein sequence ID" value="RXG16652.1"/>
    <property type="molecule type" value="Genomic_DNA"/>
</dbReference>
<evidence type="ECO:0000256" key="1">
    <source>
        <dbReference type="ARBA" id="ARBA00010641"/>
    </source>
</evidence>
<keyword evidence="4" id="KW-0804">Transcription</keyword>
<dbReference type="PANTHER" id="PTHR43133:SF46">
    <property type="entry name" value="RNA POLYMERASE SIGMA-70 FACTOR ECF SUBFAMILY"/>
    <property type="match status" value="1"/>
</dbReference>
<dbReference type="InterPro" id="IPR013325">
    <property type="entry name" value="RNA_pol_sigma_r2"/>
</dbReference>
<comment type="similarity">
    <text evidence="1">Belongs to the sigma-70 factor family. ECF subfamily.</text>
</comment>
<protein>
    <submittedName>
        <fullName evidence="7">RNA polymerase sigma-70 factor (ECF subfamily)</fullName>
    </submittedName>
</protein>
<dbReference type="Proteomes" id="UP000289821">
    <property type="component" value="Unassembled WGS sequence"/>
</dbReference>
<feature type="domain" description="RNA polymerase sigma factor 70 region 4 type 2" evidence="6">
    <location>
        <begin position="106"/>
        <end position="156"/>
    </location>
</feature>
<dbReference type="GO" id="GO:0016987">
    <property type="term" value="F:sigma factor activity"/>
    <property type="evidence" value="ECO:0007669"/>
    <property type="project" value="UniProtKB-KW"/>
</dbReference>